<proteinExistence type="predicted"/>
<accession>A0A3S4H6Z5</accession>
<reference evidence="1 2" key="1">
    <citation type="submission" date="2018-12" db="EMBL/GenBank/DDBJ databases">
        <authorList>
            <consortium name="Pathogen Informatics"/>
        </authorList>
    </citation>
    <scope>NUCLEOTIDE SEQUENCE [LARGE SCALE GENOMIC DNA]</scope>
    <source>
        <strain evidence="1 2">NCTC13635</strain>
    </source>
</reference>
<evidence type="ECO:0000313" key="2">
    <source>
        <dbReference type="Proteomes" id="UP000282433"/>
    </source>
</evidence>
<protein>
    <submittedName>
        <fullName evidence="1">Decarboxylase</fullName>
    </submittedName>
</protein>
<organism evidence="1 2">
    <name type="scientific">Klebsiella pneumoniae</name>
    <dbReference type="NCBI Taxonomy" id="573"/>
    <lineage>
        <taxon>Bacteria</taxon>
        <taxon>Pseudomonadati</taxon>
        <taxon>Pseudomonadota</taxon>
        <taxon>Gammaproteobacteria</taxon>
        <taxon>Enterobacterales</taxon>
        <taxon>Enterobacteriaceae</taxon>
        <taxon>Klebsiella/Raoultella group</taxon>
        <taxon>Klebsiella</taxon>
        <taxon>Klebsiella pneumoniae complex</taxon>
    </lineage>
</organism>
<dbReference type="EMBL" id="LR134162">
    <property type="protein sequence ID" value="VEB01846.1"/>
    <property type="molecule type" value="Genomic_DNA"/>
</dbReference>
<name>A0A3S4H6Z5_KLEPN</name>
<gene>
    <name evidence="1" type="primary">ygdH_2</name>
    <name evidence="1" type="ORF">NCTC13635_02394</name>
</gene>
<dbReference type="AlphaFoldDB" id="A0A3S4H6Z5"/>
<dbReference type="Proteomes" id="UP000282433">
    <property type="component" value="Chromosome"/>
</dbReference>
<dbReference type="Gene3D" id="3.40.50.450">
    <property type="match status" value="1"/>
</dbReference>
<sequence length="51" mass="5997">MYWTSLSPITLGESARRHYRIIIDDPAEVARQMKKAMPLVKESRRETDDAY</sequence>
<evidence type="ECO:0000313" key="1">
    <source>
        <dbReference type="EMBL" id="VEB01846.1"/>
    </source>
</evidence>